<keyword evidence="8" id="KW-1185">Reference proteome</keyword>
<dbReference type="EMBL" id="JAPDRK010000026">
    <property type="protein sequence ID" value="KAJ9602448.1"/>
    <property type="molecule type" value="Genomic_DNA"/>
</dbReference>
<dbReference type="PANTHER" id="PTHR45626">
    <property type="entry name" value="TRANSCRIPTION TERMINATION FACTOR 2-RELATED"/>
    <property type="match status" value="1"/>
</dbReference>
<feature type="domain" description="Helicase C-terminal" evidence="6">
    <location>
        <begin position="559"/>
        <end position="725"/>
    </location>
</feature>
<dbReference type="GO" id="GO:0008094">
    <property type="term" value="F:ATP-dependent activity, acting on DNA"/>
    <property type="evidence" value="ECO:0007669"/>
    <property type="project" value="TreeGrafter"/>
</dbReference>
<organism evidence="7 8">
    <name type="scientific">Cladophialophora chaetospira</name>
    <dbReference type="NCBI Taxonomy" id="386627"/>
    <lineage>
        <taxon>Eukaryota</taxon>
        <taxon>Fungi</taxon>
        <taxon>Dikarya</taxon>
        <taxon>Ascomycota</taxon>
        <taxon>Pezizomycotina</taxon>
        <taxon>Eurotiomycetes</taxon>
        <taxon>Chaetothyriomycetidae</taxon>
        <taxon>Chaetothyriales</taxon>
        <taxon>Herpotrichiellaceae</taxon>
        <taxon>Cladophialophora</taxon>
    </lineage>
</organism>
<keyword evidence="3" id="KW-0067">ATP-binding</keyword>
<evidence type="ECO:0000259" key="5">
    <source>
        <dbReference type="PROSITE" id="PS51192"/>
    </source>
</evidence>
<dbReference type="GO" id="GO:0006281">
    <property type="term" value="P:DNA repair"/>
    <property type="evidence" value="ECO:0007669"/>
    <property type="project" value="TreeGrafter"/>
</dbReference>
<evidence type="ECO:0000256" key="1">
    <source>
        <dbReference type="ARBA" id="ARBA00022741"/>
    </source>
</evidence>
<evidence type="ECO:0000259" key="6">
    <source>
        <dbReference type="PROSITE" id="PS51194"/>
    </source>
</evidence>
<reference evidence="7" key="1">
    <citation type="submission" date="2022-10" db="EMBL/GenBank/DDBJ databases">
        <title>Culturing micro-colonial fungi from biological soil crusts in the Mojave desert and describing Neophaeococcomyces mojavensis, and introducing the new genera and species Taxawa tesnikishii.</title>
        <authorList>
            <person name="Kurbessoian T."/>
            <person name="Stajich J.E."/>
        </authorList>
    </citation>
    <scope>NUCLEOTIDE SEQUENCE</scope>
    <source>
        <strain evidence="7">TK_41</strain>
    </source>
</reference>
<dbReference type="InterPro" id="IPR050628">
    <property type="entry name" value="SNF2_RAD54_helicase_TF"/>
</dbReference>
<sequence length="765" mass="86725">MAQTPADLSRIVQLCVAESQSYDTAAIQQASSHLKPSLTIDACEDHLLRVIAPPLCRLGMVQTTGLVETDQSPGVEDPAWESVAFEAFMKGINAPDSRYSSQYAWQDTPKTFILPLKPVQLEGCGRVSHAERNGEPGFNIADDTGIGKTVEALALVAQSPGALPNLVVGPASVLSTWRETIVKFVRPGSLRVHSYSNPGSSKLSLDDLRSFNIILVSYDQLRIQYAAKSNYFNRLARQRSTCDRTLIPADFPEGYPTDYFLQSHWPLIDIDYQRIIFDECHEFRNPKTMTFAACRSLQARFRIAMTATRVHNGFEDLWAILAILRIPPFNDFALFKSHFLNVPPRTKHISLRKAGLRDRVEVSDPTGARRKYLSVMFEGFSIHRRSFDYFDGQRIVPELKLLNEELIEVPLSKDELLDTWYQEGSNEDMHMASEFDFQMETKGWWDHKDRTSQDVKTWKEKDEKLAAITKARLAAAHPAAPFAQYSDSTESSEPENDPSADEIEGPEVYDDDQDDFPEEVRAADLPAPRQLNHEQKTARRKFRESLKVGDRWQSTRTDAAVNVVFSCLADTDPTSEGNILVFSHNLPGLDALEVGLEKLNTGPVKYNVFRMDGSMDQTAKDKARDLFNRRKTRNILLMTYTAGGVGLNLQSATKVIFLTPQWNPALDKQAICRALRTGQENMVTVYRLYAPNSVEREVMRKHPIKQYYADFTLGSAREKYPREWNKWSQFDGNTFVSELRKIEVADDLDVYDPGALADVRRQRGR</sequence>
<accession>A0AA39CBN7</accession>
<keyword evidence="2" id="KW-0378">Hydrolase</keyword>
<evidence type="ECO:0000256" key="3">
    <source>
        <dbReference type="ARBA" id="ARBA00022840"/>
    </source>
</evidence>
<dbReference type="SMART" id="SM00487">
    <property type="entry name" value="DEXDc"/>
    <property type="match status" value="1"/>
</dbReference>
<dbReference type="Pfam" id="PF00271">
    <property type="entry name" value="Helicase_C"/>
    <property type="match status" value="1"/>
</dbReference>
<dbReference type="InterPro" id="IPR000330">
    <property type="entry name" value="SNF2_N"/>
</dbReference>
<dbReference type="Pfam" id="PF00176">
    <property type="entry name" value="SNF2-rel_dom"/>
    <property type="match status" value="1"/>
</dbReference>
<proteinExistence type="predicted"/>
<evidence type="ECO:0000313" key="7">
    <source>
        <dbReference type="EMBL" id="KAJ9602448.1"/>
    </source>
</evidence>
<dbReference type="InterPro" id="IPR027417">
    <property type="entry name" value="P-loop_NTPase"/>
</dbReference>
<dbReference type="InterPro" id="IPR001650">
    <property type="entry name" value="Helicase_C-like"/>
</dbReference>
<evidence type="ECO:0000313" key="8">
    <source>
        <dbReference type="Proteomes" id="UP001172673"/>
    </source>
</evidence>
<dbReference type="CDD" id="cd18793">
    <property type="entry name" value="SF2_C_SNF"/>
    <property type="match status" value="1"/>
</dbReference>
<dbReference type="GO" id="GO:0005634">
    <property type="term" value="C:nucleus"/>
    <property type="evidence" value="ECO:0007669"/>
    <property type="project" value="TreeGrafter"/>
</dbReference>
<evidence type="ECO:0000256" key="4">
    <source>
        <dbReference type="SAM" id="MobiDB-lite"/>
    </source>
</evidence>
<keyword evidence="1" id="KW-0547">Nucleotide-binding</keyword>
<comment type="caution">
    <text evidence="7">The sequence shown here is derived from an EMBL/GenBank/DDBJ whole genome shotgun (WGS) entry which is preliminary data.</text>
</comment>
<feature type="domain" description="Helicase ATP-binding" evidence="5">
    <location>
        <begin position="129"/>
        <end position="327"/>
    </location>
</feature>
<dbReference type="PROSITE" id="PS51194">
    <property type="entry name" value="HELICASE_CTER"/>
    <property type="match status" value="1"/>
</dbReference>
<dbReference type="GO" id="GO:0005524">
    <property type="term" value="F:ATP binding"/>
    <property type="evidence" value="ECO:0007669"/>
    <property type="project" value="UniProtKB-KW"/>
</dbReference>
<feature type="compositionally biased region" description="Acidic residues" evidence="4">
    <location>
        <begin position="490"/>
        <end position="514"/>
    </location>
</feature>
<gene>
    <name evidence="7" type="ORF">H2200_012990</name>
</gene>
<dbReference type="PROSITE" id="PS51192">
    <property type="entry name" value="HELICASE_ATP_BIND_1"/>
    <property type="match status" value="1"/>
</dbReference>
<dbReference type="GO" id="GO:0016787">
    <property type="term" value="F:hydrolase activity"/>
    <property type="evidence" value="ECO:0007669"/>
    <property type="project" value="UniProtKB-KW"/>
</dbReference>
<dbReference type="Gene3D" id="3.40.50.10810">
    <property type="entry name" value="Tandem AAA-ATPase domain"/>
    <property type="match status" value="2"/>
</dbReference>
<dbReference type="Gene3D" id="3.40.50.300">
    <property type="entry name" value="P-loop containing nucleotide triphosphate hydrolases"/>
    <property type="match status" value="1"/>
</dbReference>
<dbReference type="SMART" id="SM00490">
    <property type="entry name" value="HELICc"/>
    <property type="match status" value="1"/>
</dbReference>
<protein>
    <submittedName>
        <fullName evidence="7">Uncharacterized protein</fullName>
    </submittedName>
</protein>
<dbReference type="Proteomes" id="UP001172673">
    <property type="component" value="Unassembled WGS sequence"/>
</dbReference>
<evidence type="ECO:0000256" key="2">
    <source>
        <dbReference type="ARBA" id="ARBA00022801"/>
    </source>
</evidence>
<dbReference type="InterPro" id="IPR014001">
    <property type="entry name" value="Helicase_ATP-bd"/>
</dbReference>
<dbReference type="InterPro" id="IPR038718">
    <property type="entry name" value="SNF2-like_sf"/>
</dbReference>
<dbReference type="AlphaFoldDB" id="A0AA39CBN7"/>
<dbReference type="SUPFAM" id="SSF52540">
    <property type="entry name" value="P-loop containing nucleoside triphosphate hydrolases"/>
    <property type="match status" value="2"/>
</dbReference>
<feature type="region of interest" description="Disordered" evidence="4">
    <location>
        <begin position="478"/>
        <end position="514"/>
    </location>
</feature>
<dbReference type="InterPro" id="IPR049730">
    <property type="entry name" value="SNF2/RAD54-like_C"/>
</dbReference>
<name>A0AA39CBN7_9EURO</name>